<comment type="caution">
    <text evidence="3">The sequence shown here is derived from an EMBL/GenBank/DDBJ whole genome shotgun (WGS) entry which is preliminary data.</text>
</comment>
<accession>A0AAW9K282</accession>
<dbReference type="GO" id="GO:0016787">
    <property type="term" value="F:hydrolase activity"/>
    <property type="evidence" value="ECO:0007669"/>
    <property type="project" value="UniProtKB-KW"/>
</dbReference>
<dbReference type="InterPro" id="IPR029132">
    <property type="entry name" value="CBAH/NAAA_C"/>
</dbReference>
<evidence type="ECO:0000313" key="4">
    <source>
        <dbReference type="Proteomes" id="UP001290462"/>
    </source>
</evidence>
<organism evidence="3 4">
    <name type="scientific">Carnobacterium maltaromaticum</name>
    <name type="common">Carnobacterium piscicola</name>
    <dbReference type="NCBI Taxonomy" id="2751"/>
    <lineage>
        <taxon>Bacteria</taxon>
        <taxon>Bacillati</taxon>
        <taxon>Bacillota</taxon>
        <taxon>Bacilli</taxon>
        <taxon>Lactobacillales</taxon>
        <taxon>Carnobacteriaceae</taxon>
        <taxon>Carnobacterium</taxon>
    </lineage>
</organism>
<dbReference type="AlphaFoldDB" id="A0AAW9K282"/>
<dbReference type="Proteomes" id="UP001290462">
    <property type="component" value="Unassembled WGS sequence"/>
</dbReference>
<evidence type="ECO:0000259" key="2">
    <source>
        <dbReference type="Pfam" id="PF02275"/>
    </source>
</evidence>
<evidence type="ECO:0000256" key="1">
    <source>
        <dbReference type="ARBA" id="ARBA00022801"/>
    </source>
</evidence>
<dbReference type="Pfam" id="PF02275">
    <property type="entry name" value="CBAH"/>
    <property type="match status" value="1"/>
</dbReference>
<dbReference type="RefSeq" id="WP_409196922.1">
    <property type="nucleotide sequence ID" value="NZ_JAVBVO010000001.1"/>
</dbReference>
<protein>
    <submittedName>
        <fullName evidence="3">Linear amide C-N hydrolase</fullName>
    </submittedName>
</protein>
<proteinExistence type="predicted"/>
<feature type="domain" description="Choloylglycine hydrolase/NAAA C-terminal" evidence="2">
    <location>
        <begin position="1"/>
        <end position="35"/>
    </location>
</feature>
<name>A0AAW9K282_CARML</name>
<keyword evidence="1 3" id="KW-0378">Hydrolase</keyword>
<reference evidence="3" key="1">
    <citation type="submission" date="2023-08" db="EMBL/GenBank/DDBJ databases">
        <title>Genomic characterization of piscicolin 126 produced by Carnobacterium maltaromaticum CM22 strain isolated from salmon (Salmo salar).</title>
        <authorList>
            <person name="Gonzalez-Gragera E."/>
            <person name="Garcia-Lopez J.D."/>
            <person name="Teso-Perez C."/>
            <person name="Gimenez-Hernandez I."/>
            <person name="Peralta-Sanchez J.M."/>
            <person name="Valdivia E."/>
            <person name="Montalban-Lopez M."/>
            <person name="Martin-Platero A.M."/>
            <person name="Banos A."/>
            <person name="Martinez-Bueno M."/>
        </authorList>
    </citation>
    <scope>NUCLEOTIDE SEQUENCE</scope>
    <source>
        <strain evidence="3">CM22</strain>
    </source>
</reference>
<gene>
    <name evidence="3" type="ORF">RAK27_02010</name>
</gene>
<evidence type="ECO:0000313" key="3">
    <source>
        <dbReference type="EMBL" id="MDZ5757431.1"/>
    </source>
</evidence>
<sequence length="51" mass="6020">MCSESKTYYFSNYENNRIQKVQLTSKILDDLDEPTVYKVAVNQDMYTFVGE</sequence>
<dbReference type="EMBL" id="JAVBVO010000001">
    <property type="protein sequence ID" value="MDZ5757431.1"/>
    <property type="molecule type" value="Genomic_DNA"/>
</dbReference>